<reference evidence="1" key="1">
    <citation type="submission" date="2023-07" db="EMBL/GenBank/DDBJ databases">
        <authorList>
            <consortium name="AG Swart"/>
            <person name="Singh M."/>
            <person name="Singh A."/>
            <person name="Seah K."/>
            <person name="Emmerich C."/>
        </authorList>
    </citation>
    <scope>NUCLEOTIDE SEQUENCE</scope>
    <source>
        <strain evidence="1">DP1</strain>
    </source>
</reference>
<name>A0AAD1Y227_EUPCR</name>
<sequence>MVKLTKTVKRQLNFIIEAVVLEYQEEKNRKNDKELDSCLFEDETNIPSVKLIPVKTNDDLSLFTFKSKDFREEPCLFGTTSSDIPLIDLMRRMKASEKHDIVIRKVMMLFAKEHPGASSKVIRTQSNLAILNYARRWLEAQKLETTDV</sequence>
<evidence type="ECO:0000313" key="1">
    <source>
        <dbReference type="EMBL" id="CAI2383172.1"/>
    </source>
</evidence>
<dbReference type="EMBL" id="CAMPGE010025414">
    <property type="protein sequence ID" value="CAI2383172.1"/>
    <property type="molecule type" value="Genomic_DNA"/>
</dbReference>
<keyword evidence="2" id="KW-1185">Reference proteome</keyword>
<accession>A0AAD1Y227</accession>
<dbReference type="Proteomes" id="UP001295684">
    <property type="component" value="Unassembled WGS sequence"/>
</dbReference>
<protein>
    <submittedName>
        <fullName evidence="1">Uncharacterized protein</fullName>
    </submittedName>
</protein>
<evidence type="ECO:0000313" key="2">
    <source>
        <dbReference type="Proteomes" id="UP001295684"/>
    </source>
</evidence>
<dbReference type="AlphaFoldDB" id="A0AAD1Y227"/>
<organism evidence="1 2">
    <name type="scientific">Euplotes crassus</name>
    <dbReference type="NCBI Taxonomy" id="5936"/>
    <lineage>
        <taxon>Eukaryota</taxon>
        <taxon>Sar</taxon>
        <taxon>Alveolata</taxon>
        <taxon>Ciliophora</taxon>
        <taxon>Intramacronucleata</taxon>
        <taxon>Spirotrichea</taxon>
        <taxon>Hypotrichia</taxon>
        <taxon>Euplotida</taxon>
        <taxon>Euplotidae</taxon>
        <taxon>Moneuplotes</taxon>
    </lineage>
</organism>
<gene>
    <name evidence="1" type="ORF">ECRASSUSDP1_LOCUS24665</name>
</gene>
<proteinExistence type="predicted"/>
<comment type="caution">
    <text evidence="1">The sequence shown here is derived from an EMBL/GenBank/DDBJ whole genome shotgun (WGS) entry which is preliminary data.</text>
</comment>